<dbReference type="SMART" id="SM00387">
    <property type="entry name" value="HATPase_c"/>
    <property type="match status" value="1"/>
</dbReference>
<organism evidence="19 20">
    <name type="scientific">Arthrobacter sulfonylureivorans</name>
    <dbReference type="NCBI Taxonomy" id="2486855"/>
    <lineage>
        <taxon>Bacteria</taxon>
        <taxon>Bacillati</taxon>
        <taxon>Actinomycetota</taxon>
        <taxon>Actinomycetes</taxon>
        <taxon>Micrococcales</taxon>
        <taxon>Micrococcaceae</taxon>
        <taxon>Arthrobacter</taxon>
    </lineage>
</organism>
<name>A0ABY3W6U2_9MICC</name>
<feature type="transmembrane region" description="Helical" evidence="17">
    <location>
        <begin position="183"/>
        <end position="203"/>
    </location>
</feature>
<keyword evidence="10 19" id="KW-0418">Kinase</keyword>
<dbReference type="RefSeq" id="WP_241914125.1">
    <property type="nucleotide sequence ID" value="NZ_CP093326.1"/>
</dbReference>
<dbReference type="CDD" id="cd16917">
    <property type="entry name" value="HATPase_UhpB-NarQ-NarX-like"/>
    <property type="match status" value="1"/>
</dbReference>
<feature type="transmembrane region" description="Helical" evidence="17">
    <location>
        <begin position="80"/>
        <end position="101"/>
    </location>
</feature>
<reference evidence="19 20" key="1">
    <citation type="submission" date="2022-03" db="EMBL/GenBank/DDBJ databases">
        <title>Isotopic signatures of nitrous oxide derived from detoxification processes.</title>
        <authorList>
            <person name="Behrendt U."/>
            <person name="Buchen C."/>
            <person name="Well R."/>
            <person name="Ulrich A."/>
            <person name="Rohe L."/>
            <person name="Kolb S."/>
            <person name="Schloter M."/>
            <person name="Horn M.A."/>
            <person name="Augustin J."/>
        </authorList>
    </citation>
    <scope>NUCLEOTIDE SEQUENCE [LARGE SCALE GENOMIC DNA]</scope>
    <source>
        <strain evidence="19 20">S4-C24</strain>
    </source>
</reference>
<evidence type="ECO:0000256" key="15">
    <source>
        <dbReference type="ARBA" id="ARBA00030800"/>
    </source>
</evidence>
<dbReference type="InterPro" id="IPR017205">
    <property type="entry name" value="Sig_transdc_His_kinase_ChrS"/>
</dbReference>
<feature type="transmembrane region" description="Helical" evidence="17">
    <location>
        <begin position="54"/>
        <end position="74"/>
    </location>
</feature>
<dbReference type="InterPro" id="IPR011712">
    <property type="entry name" value="Sig_transdc_His_kin_sub3_dim/P"/>
</dbReference>
<comment type="subcellular location">
    <subcellularLocation>
        <location evidence="3">Cytoplasm</location>
    </subcellularLocation>
</comment>
<keyword evidence="20" id="KW-1185">Reference proteome</keyword>
<evidence type="ECO:0000256" key="6">
    <source>
        <dbReference type="ARBA" id="ARBA00022485"/>
    </source>
</evidence>
<evidence type="ECO:0000256" key="1">
    <source>
        <dbReference type="ARBA" id="ARBA00000085"/>
    </source>
</evidence>
<dbReference type="EC" id="2.7.13.3" evidence="4"/>
<evidence type="ECO:0000256" key="17">
    <source>
        <dbReference type="SAM" id="Phobius"/>
    </source>
</evidence>
<evidence type="ECO:0000256" key="5">
    <source>
        <dbReference type="ARBA" id="ARBA00017322"/>
    </source>
</evidence>
<accession>A0ABY3W6U2</accession>
<evidence type="ECO:0000256" key="11">
    <source>
        <dbReference type="ARBA" id="ARBA00023004"/>
    </source>
</evidence>
<evidence type="ECO:0000256" key="3">
    <source>
        <dbReference type="ARBA" id="ARBA00004496"/>
    </source>
</evidence>
<evidence type="ECO:0000256" key="4">
    <source>
        <dbReference type="ARBA" id="ARBA00012438"/>
    </source>
</evidence>
<keyword evidence="11" id="KW-0408">Iron</keyword>
<keyword evidence="17" id="KW-1133">Transmembrane helix</keyword>
<dbReference type="Gene3D" id="1.20.5.1930">
    <property type="match status" value="1"/>
</dbReference>
<dbReference type="InterPro" id="IPR005467">
    <property type="entry name" value="His_kinase_dom"/>
</dbReference>
<dbReference type="InterPro" id="IPR036890">
    <property type="entry name" value="HATPase_C_sf"/>
</dbReference>
<dbReference type="SUPFAM" id="SSF55874">
    <property type="entry name" value="ATPase domain of HSP90 chaperone/DNA topoisomerase II/histidine kinase"/>
    <property type="match status" value="1"/>
</dbReference>
<dbReference type="PANTHER" id="PTHR24421:SF62">
    <property type="entry name" value="SENSORY TRANSDUCTION HISTIDINE KINASE"/>
    <property type="match status" value="1"/>
</dbReference>
<feature type="domain" description="Histidine kinase" evidence="18">
    <location>
        <begin position="380"/>
        <end position="472"/>
    </location>
</feature>
<comment type="function">
    <text evidence="14">Member of the two-component regulatory system NreB/NreC involved in the control of dissimilatory nitrate/nitrite reduction in response to oxygen. NreB functions as a direct oxygen sensor histidine kinase which is autophosphorylated, in the absence of oxygen, probably at the conserved histidine residue, and transfers its phosphate group probably to a conserved aspartate residue of NreC. NreB/NreC activates the expression of the nitrate (narGHJI) and nitrite (nir) reductase operons, as well as the putative nitrate transporter gene narT.</text>
</comment>
<evidence type="ECO:0000256" key="2">
    <source>
        <dbReference type="ARBA" id="ARBA00001966"/>
    </source>
</evidence>
<keyword evidence="7" id="KW-0963">Cytoplasm</keyword>
<evidence type="ECO:0000259" key="18">
    <source>
        <dbReference type="PROSITE" id="PS50109"/>
    </source>
</evidence>
<evidence type="ECO:0000313" key="19">
    <source>
        <dbReference type="EMBL" id="UNK46020.1"/>
    </source>
</evidence>
<dbReference type="Proteomes" id="UP000829069">
    <property type="component" value="Chromosome"/>
</dbReference>
<keyword evidence="8" id="KW-0808">Transferase</keyword>
<dbReference type="InterPro" id="IPR004358">
    <property type="entry name" value="Sig_transdc_His_kin-like_C"/>
</dbReference>
<evidence type="ECO:0000313" key="20">
    <source>
        <dbReference type="Proteomes" id="UP000829069"/>
    </source>
</evidence>
<dbReference type="GO" id="GO:0016301">
    <property type="term" value="F:kinase activity"/>
    <property type="evidence" value="ECO:0007669"/>
    <property type="project" value="UniProtKB-KW"/>
</dbReference>
<feature type="region of interest" description="Disordered" evidence="16">
    <location>
        <begin position="1"/>
        <end position="37"/>
    </location>
</feature>
<feature type="transmembrane region" description="Helical" evidence="17">
    <location>
        <begin position="121"/>
        <end position="144"/>
    </location>
</feature>
<gene>
    <name evidence="19" type="ORF">MNQ99_01150</name>
</gene>
<evidence type="ECO:0000256" key="10">
    <source>
        <dbReference type="ARBA" id="ARBA00022777"/>
    </source>
</evidence>
<evidence type="ECO:0000256" key="16">
    <source>
        <dbReference type="SAM" id="MobiDB-lite"/>
    </source>
</evidence>
<dbReference type="Pfam" id="PF02518">
    <property type="entry name" value="HATPase_c"/>
    <property type="match status" value="1"/>
</dbReference>
<dbReference type="InterPro" id="IPR050482">
    <property type="entry name" value="Sensor_HK_TwoCompSys"/>
</dbReference>
<keyword evidence="13" id="KW-0411">Iron-sulfur</keyword>
<comment type="catalytic activity">
    <reaction evidence="1">
        <text>ATP + protein L-histidine = ADP + protein N-phospho-L-histidine.</text>
        <dbReference type="EC" id="2.7.13.3"/>
    </reaction>
</comment>
<keyword evidence="17" id="KW-0472">Membrane</keyword>
<sequence>MPAQPRPQDRTGAPRNGNGRTGAAEASPAEASPAEAMREEAAPAGQLVLRILRVGLHVGFAGLLAIAIAATLAADPASPASYLAAALGALLAVVYVAGTVWEKRRSAAGTGQDLQRYAPWWLALVTLLWTCLVLLSGNFVWLAFPLFFLHLHILRTGHAVVAVAVLTGLVIASQWWHAGRLEAAMLIGPVVGAVFAVFMGMAYRALYLDARNQRLALAELRRTRAELARSQHEAGVLAERGRLASEIHDTLAQGLSSIVLLSRGAAGALDAGQRDTAAERIRLVQSTAADNLAEARRFVRGLSSPQLDAQPGAQLDPQPGAQLDAQLGAQPGGTSALVSSLQRLCEATESQAAASGRPLRCRFVLDGGPFPLPPACEVLLLRACQASLANVVEHAGASTAVVTLGFLEGEVTVDIYDDGAGFDPSAAGPREDGTGFGLRSLAERAAALGGTMAVESAPGEGTVVAVRLPLSDAGRERP</sequence>
<dbReference type="Gene3D" id="3.30.565.10">
    <property type="entry name" value="Histidine kinase-like ATPase, C-terminal domain"/>
    <property type="match status" value="1"/>
</dbReference>
<dbReference type="EMBL" id="CP093326">
    <property type="protein sequence ID" value="UNK46020.1"/>
    <property type="molecule type" value="Genomic_DNA"/>
</dbReference>
<evidence type="ECO:0000256" key="13">
    <source>
        <dbReference type="ARBA" id="ARBA00023014"/>
    </source>
</evidence>
<dbReference type="PANTHER" id="PTHR24421">
    <property type="entry name" value="NITRATE/NITRITE SENSOR PROTEIN NARX-RELATED"/>
    <property type="match status" value="1"/>
</dbReference>
<evidence type="ECO:0000256" key="12">
    <source>
        <dbReference type="ARBA" id="ARBA00023012"/>
    </source>
</evidence>
<feature type="transmembrane region" description="Helical" evidence="17">
    <location>
        <begin position="156"/>
        <end position="176"/>
    </location>
</feature>
<comment type="cofactor">
    <cofactor evidence="2">
        <name>[4Fe-4S] cluster</name>
        <dbReference type="ChEBI" id="CHEBI:49883"/>
    </cofactor>
</comment>
<dbReference type="PIRSF" id="PIRSF037434">
    <property type="entry name" value="STHK_ChrS"/>
    <property type="match status" value="1"/>
</dbReference>
<proteinExistence type="predicted"/>
<evidence type="ECO:0000256" key="9">
    <source>
        <dbReference type="ARBA" id="ARBA00022723"/>
    </source>
</evidence>
<evidence type="ECO:0000256" key="7">
    <source>
        <dbReference type="ARBA" id="ARBA00022490"/>
    </source>
</evidence>
<dbReference type="InterPro" id="IPR003594">
    <property type="entry name" value="HATPase_dom"/>
</dbReference>
<dbReference type="PRINTS" id="PR00344">
    <property type="entry name" value="BCTRLSENSOR"/>
</dbReference>
<dbReference type="Pfam" id="PF07730">
    <property type="entry name" value="HisKA_3"/>
    <property type="match status" value="1"/>
</dbReference>
<keyword evidence="9" id="KW-0479">Metal-binding</keyword>
<keyword evidence="17" id="KW-0812">Transmembrane</keyword>
<feature type="compositionally biased region" description="Low complexity" evidence="16">
    <location>
        <begin position="23"/>
        <end position="35"/>
    </location>
</feature>
<evidence type="ECO:0000256" key="8">
    <source>
        <dbReference type="ARBA" id="ARBA00022679"/>
    </source>
</evidence>
<keyword evidence="12" id="KW-0902">Two-component regulatory system</keyword>
<keyword evidence="6" id="KW-0004">4Fe-4S</keyword>
<protein>
    <recommendedName>
        <fullName evidence="5">Oxygen sensor histidine kinase NreB</fullName>
        <ecNumber evidence="4">2.7.13.3</ecNumber>
    </recommendedName>
    <alternativeName>
        <fullName evidence="15">Nitrogen regulation protein B</fullName>
    </alternativeName>
</protein>
<dbReference type="PROSITE" id="PS50109">
    <property type="entry name" value="HIS_KIN"/>
    <property type="match status" value="1"/>
</dbReference>
<evidence type="ECO:0000256" key="14">
    <source>
        <dbReference type="ARBA" id="ARBA00024827"/>
    </source>
</evidence>